<dbReference type="Proteomes" id="UP000008063">
    <property type="component" value="Unassembled WGS sequence"/>
</dbReference>
<protein>
    <submittedName>
        <fullName evidence="1">Uncharacterized protein</fullName>
    </submittedName>
</protein>
<accession>F8Q518</accession>
<dbReference type="InterPro" id="IPR046521">
    <property type="entry name" value="DUF6698"/>
</dbReference>
<proteinExistence type="predicted"/>
<dbReference type="EMBL" id="GL945483">
    <property type="protein sequence ID" value="EGN96645.1"/>
    <property type="molecule type" value="Genomic_DNA"/>
</dbReference>
<dbReference type="AlphaFoldDB" id="F8Q518"/>
<dbReference type="HOGENOM" id="CLU_2198584_0_0_1"/>
<dbReference type="STRING" id="936435.F8Q518"/>
<gene>
    <name evidence="1" type="ORF">SERLA73DRAFT_75524</name>
</gene>
<reference evidence="2" key="1">
    <citation type="journal article" date="2011" name="Science">
        <title>The plant cell wall-decomposing machinery underlies the functional diversity of forest fungi.</title>
        <authorList>
            <person name="Eastwood D.C."/>
            <person name="Floudas D."/>
            <person name="Binder M."/>
            <person name="Majcherczyk A."/>
            <person name="Schneider P."/>
            <person name="Aerts A."/>
            <person name="Asiegbu F.O."/>
            <person name="Baker S.E."/>
            <person name="Barry K."/>
            <person name="Bendiksby M."/>
            <person name="Blumentritt M."/>
            <person name="Coutinho P.M."/>
            <person name="Cullen D."/>
            <person name="de Vries R.P."/>
            <person name="Gathman A."/>
            <person name="Goodell B."/>
            <person name="Henrissat B."/>
            <person name="Ihrmark K."/>
            <person name="Kauserud H."/>
            <person name="Kohler A."/>
            <person name="LaButti K."/>
            <person name="Lapidus A."/>
            <person name="Lavin J.L."/>
            <person name="Lee Y.-H."/>
            <person name="Lindquist E."/>
            <person name="Lilly W."/>
            <person name="Lucas S."/>
            <person name="Morin E."/>
            <person name="Murat C."/>
            <person name="Oguiza J.A."/>
            <person name="Park J."/>
            <person name="Pisabarro A.G."/>
            <person name="Riley R."/>
            <person name="Rosling A."/>
            <person name="Salamov A."/>
            <person name="Schmidt O."/>
            <person name="Schmutz J."/>
            <person name="Skrede I."/>
            <person name="Stenlid J."/>
            <person name="Wiebenga A."/>
            <person name="Xie X."/>
            <person name="Kuees U."/>
            <person name="Hibbett D.S."/>
            <person name="Hoffmeister D."/>
            <person name="Hoegberg N."/>
            <person name="Martin F."/>
            <person name="Grigoriev I.V."/>
            <person name="Watkinson S.C."/>
        </authorList>
    </citation>
    <scope>NUCLEOTIDE SEQUENCE [LARGE SCALE GENOMIC DNA]</scope>
    <source>
        <strain evidence="2">strain S7.3</strain>
    </source>
</reference>
<evidence type="ECO:0000313" key="2">
    <source>
        <dbReference type="Proteomes" id="UP000008063"/>
    </source>
</evidence>
<keyword evidence="2" id="KW-1185">Reference proteome</keyword>
<sequence>MTPMFLCLLGTIITYVAVQLRFALSNVRSWRPINGDFDYKEFYRFIVDFFEMPPGPASKNCINALLLWWNRKVFGSHNASNYSPQDYARTLVSKLEAQRVTQERISLI</sequence>
<dbReference type="OrthoDB" id="3220614at2759"/>
<dbReference type="InParanoid" id="F8Q518"/>
<evidence type="ECO:0000313" key="1">
    <source>
        <dbReference type="EMBL" id="EGN96645.1"/>
    </source>
</evidence>
<name>F8Q518_SERL3</name>
<dbReference type="Pfam" id="PF20414">
    <property type="entry name" value="DUF6698"/>
    <property type="match status" value="1"/>
</dbReference>
<organism evidence="2">
    <name type="scientific">Serpula lacrymans var. lacrymans (strain S7.3)</name>
    <name type="common">Dry rot fungus</name>
    <dbReference type="NCBI Taxonomy" id="936435"/>
    <lineage>
        <taxon>Eukaryota</taxon>
        <taxon>Fungi</taxon>
        <taxon>Dikarya</taxon>
        <taxon>Basidiomycota</taxon>
        <taxon>Agaricomycotina</taxon>
        <taxon>Agaricomycetes</taxon>
        <taxon>Agaricomycetidae</taxon>
        <taxon>Boletales</taxon>
        <taxon>Coniophorineae</taxon>
        <taxon>Serpulaceae</taxon>
        <taxon>Serpula</taxon>
    </lineage>
</organism>